<evidence type="ECO:0000313" key="3">
    <source>
        <dbReference type="Proteomes" id="UP001288387"/>
    </source>
</evidence>
<organism evidence="2 3">
    <name type="scientific">Stenotrophomonas maltophilia</name>
    <name type="common">Pseudomonas maltophilia</name>
    <name type="synonym">Xanthomonas maltophilia</name>
    <dbReference type="NCBI Taxonomy" id="40324"/>
    <lineage>
        <taxon>Bacteria</taxon>
        <taxon>Pseudomonadati</taxon>
        <taxon>Pseudomonadota</taxon>
        <taxon>Gammaproteobacteria</taxon>
        <taxon>Lysobacterales</taxon>
        <taxon>Lysobacteraceae</taxon>
        <taxon>Stenotrophomonas</taxon>
        <taxon>Stenotrophomonas maltophilia group</taxon>
    </lineage>
</organism>
<dbReference type="Proteomes" id="UP001288387">
    <property type="component" value="Unassembled WGS sequence"/>
</dbReference>
<proteinExistence type="predicted"/>
<name>A0AAJ2WLL0_STEMA</name>
<accession>A0AAJ2WLL0</accession>
<reference evidence="2" key="1">
    <citation type="submission" date="2023-12" db="EMBL/GenBank/DDBJ databases">
        <title>'Antibacterial potential of Stenotrophomonas maltophilia cystic fibrosis isolates' (manuscript under preparation).</title>
        <authorList>
            <person name="Crisan C.V."/>
            <person name="Pettis M."/>
            <person name="Goldberg J.B."/>
        </authorList>
    </citation>
    <scope>NUCLEOTIDE SEQUENCE</scope>
    <source>
        <strain evidence="2">CCV129</strain>
    </source>
</reference>
<dbReference type="EMBL" id="JAXRVB010000002">
    <property type="protein sequence ID" value="MDZ5763526.1"/>
    <property type="molecule type" value="Genomic_DNA"/>
</dbReference>
<evidence type="ECO:0000313" key="2">
    <source>
        <dbReference type="EMBL" id="MDZ5763526.1"/>
    </source>
</evidence>
<protein>
    <submittedName>
        <fullName evidence="2">Uncharacterized protein</fullName>
    </submittedName>
</protein>
<comment type="caution">
    <text evidence="2">The sequence shown here is derived from an EMBL/GenBank/DDBJ whole genome shotgun (WGS) entry which is preliminary data.</text>
</comment>
<feature type="region of interest" description="Disordered" evidence="1">
    <location>
        <begin position="1"/>
        <end position="21"/>
    </location>
</feature>
<sequence>MAIFQSPSHHHGFMGNGTDTERNIDSVFNQIDAPFGGVHLQLNVRVLQLEPRQLLPPRLERRWK</sequence>
<evidence type="ECO:0000256" key="1">
    <source>
        <dbReference type="SAM" id="MobiDB-lite"/>
    </source>
</evidence>
<gene>
    <name evidence="2" type="ORF">U4I38_03465</name>
</gene>
<dbReference type="AlphaFoldDB" id="A0AAJ2WLL0"/>